<evidence type="ECO:0000256" key="6">
    <source>
        <dbReference type="RuleBase" id="RU003512"/>
    </source>
</evidence>
<dbReference type="InterPro" id="IPR006128">
    <property type="entry name" value="Lipoprotein_PsaA-like"/>
</dbReference>
<name>A0ABV3TB98_9GAMM</name>
<dbReference type="PANTHER" id="PTHR42953">
    <property type="entry name" value="HIGH-AFFINITY ZINC UPTAKE SYSTEM PROTEIN ZNUA-RELATED"/>
    <property type="match status" value="1"/>
</dbReference>
<dbReference type="RefSeq" id="WP_367958889.1">
    <property type="nucleotide sequence ID" value="NZ_JBAKFK010000002.1"/>
</dbReference>
<proteinExistence type="inferred from homology"/>
<reference evidence="8 9" key="1">
    <citation type="submission" date="2024-02" db="EMBL/GenBank/DDBJ databases">
        <title>New especies of Spiribacter isolated from saline water.</title>
        <authorList>
            <person name="Leon M.J."/>
            <person name="De La Haba R."/>
            <person name="Sanchez-Porro C."/>
            <person name="Ventosa A."/>
        </authorList>
    </citation>
    <scope>NUCLEOTIDE SEQUENCE [LARGE SCALE GENOMIC DNA]</scope>
    <source>
        <strain evidence="9">ag22IC6-390</strain>
    </source>
</reference>
<dbReference type="Pfam" id="PF01297">
    <property type="entry name" value="ZnuA"/>
    <property type="match status" value="1"/>
</dbReference>
<keyword evidence="9" id="KW-1185">Reference proteome</keyword>
<protein>
    <submittedName>
        <fullName evidence="8">Zinc ABC transporter substrate-binding protein</fullName>
    </submittedName>
</protein>
<comment type="caution">
    <text evidence="8">The sequence shown here is derived from an EMBL/GenBank/DDBJ whole genome shotgun (WGS) entry which is preliminary data.</text>
</comment>
<comment type="similarity">
    <text evidence="2 6">Belongs to the bacterial solute-binding protein 9 family.</text>
</comment>
<keyword evidence="3 6" id="KW-0813">Transport</keyword>
<dbReference type="PRINTS" id="PR00691">
    <property type="entry name" value="ADHESINB"/>
</dbReference>
<comment type="subcellular location">
    <subcellularLocation>
        <location evidence="1">Cell envelope</location>
    </subcellularLocation>
</comment>
<keyword evidence="5 7" id="KW-0732">Signal</keyword>
<dbReference type="SUPFAM" id="SSF53807">
    <property type="entry name" value="Helical backbone' metal receptor"/>
    <property type="match status" value="1"/>
</dbReference>
<evidence type="ECO:0000313" key="9">
    <source>
        <dbReference type="Proteomes" id="UP001556709"/>
    </source>
</evidence>
<evidence type="ECO:0000256" key="5">
    <source>
        <dbReference type="ARBA" id="ARBA00022729"/>
    </source>
</evidence>
<feature type="chain" id="PRO_5046161465" evidence="7">
    <location>
        <begin position="25"/>
        <end position="325"/>
    </location>
</feature>
<dbReference type="InterPro" id="IPR050492">
    <property type="entry name" value="Bact_metal-bind_prot9"/>
</dbReference>
<organism evidence="8 9">
    <name type="scientific">Spiribacter pallidus</name>
    <dbReference type="NCBI Taxonomy" id="1987936"/>
    <lineage>
        <taxon>Bacteria</taxon>
        <taxon>Pseudomonadati</taxon>
        <taxon>Pseudomonadota</taxon>
        <taxon>Gammaproteobacteria</taxon>
        <taxon>Chromatiales</taxon>
        <taxon>Ectothiorhodospiraceae</taxon>
        <taxon>Spiribacter</taxon>
    </lineage>
</organism>
<keyword evidence="4" id="KW-0479">Metal-binding</keyword>
<evidence type="ECO:0000256" key="7">
    <source>
        <dbReference type="SAM" id="SignalP"/>
    </source>
</evidence>
<dbReference type="PANTHER" id="PTHR42953:SF1">
    <property type="entry name" value="METAL-BINDING PROTEIN HI_0362-RELATED"/>
    <property type="match status" value="1"/>
</dbReference>
<gene>
    <name evidence="8" type="ORF">V6X73_03970</name>
</gene>
<evidence type="ECO:0000256" key="1">
    <source>
        <dbReference type="ARBA" id="ARBA00004196"/>
    </source>
</evidence>
<evidence type="ECO:0000256" key="4">
    <source>
        <dbReference type="ARBA" id="ARBA00022723"/>
    </source>
</evidence>
<dbReference type="Gene3D" id="3.40.50.1980">
    <property type="entry name" value="Nitrogenase molybdenum iron protein domain"/>
    <property type="match status" value="2"/>
</dbReference>
<dbReference type="EMBL" id="JBAKFM010000002">
    <property type="protein sequence ID" value="MEX0468889.1"/>
    <property type="molecule type" value="Genomic_DNA"/>
</dbReference>
<evidence type="ECO:0000256" key="3">
    <source>
        <dbReference type="ARBA" id="ARBA00022448"/>
    </source>
</evidence>
<dbReference type="Proteomes" id="UP001556709">
    <property type="component" value="Unassembled WGS sequence"/>
</dbReference>
<evidence type="ECO:0000313" key="8">
    <source>
        <dbReference type="EMBL" id="MEX0468889.1"/>
    </source>
</evidence>
<dbReference type="PRINTS" id="PR00690">
    <property type="entry name" value="ADHESNFAMILY"/>
</dbReference>
<dbReference type="InterPro" id="IPR006129">
    <property type="entry name" value="AdhesinB"/>
</dbReference>
<accession>A0ABV3TB98</accession>
<feature type="signal peptide" evidence="7">
    <location>
        <begin position="1"/>
        <end position="24"/>
    </location>
</feature>
<dbReference type="InterPro" id="IPR006127">
    <property type="entry name" value="ZnuA-like"/>
</dbReference>
<evidence type="ECO:0000256" key="2">
    <source>
        <dbReference type="ARBA" id="ARBA00011028"/>
    </source>
</evidence>
<sequence>MPKSRIRRAAMAVVIALAPGPVLAAPLVVATTGMAGDLVATIGGDCIDAEVLMGPGVDPHLYQATASDVRAFQKAELIVYNGFGLEGQLADVLAGLDRHKATLAVAEAAARAGPIEALDGEAGYATDPHLWMQPALWSQAVPAVEAALARLAPDCLEPMQRRAAAYRQQLQALDRWMAASLATIPSGQRVLLTAHDAFGYLSQGYGLEVRGVQGISTQAEPSVAAIQSVADLIAQRNIPAVFIETTINPRTVEAVIEAARARGTDVEVGGSLYGDALGQPGTLADTLVGMLIHNTRVMTDALGGQVIPLPEALAPWQQRREEVAP</sequence>